<proteinExistence type="predicted"/>
<dbReference type="KEGG" id="agy:ATC03_11715"/>
<name>A0A191WKY3_9MICO</name>
<keyword evidence="2" id="KW-0812">Transmembrane</keyword>
<evidence type="ECO:0008006" key="5">
    <source>
        <dbReference type="Google" id="ProtNLM"/>
    </source>
</evidence>
<feature type="transmembrane region" description="Helical" evidence="2">
    <location>
        <begin position="66"/>
        <end position="87"/>
    </location>
</feature>
<feature type="region of interest" description="Disordered" evidence="1">
    <location>
        <begin position="89"/>
        <end position="117"/>
    </location>
</feature>
<evidence type="ECO:0000256" key="2">
    <source>
        <dbReference type="SAM" id="Phobius"/>
    </source>
</evidence>
<reference evidence="4" key="2">
    <citation type="submission" date="2016-01" db="EMBL/GenBank/DDBJ databases">
        <title>Complete genome sequence of Agromyces aureus AR33T and comparison with related organisms.</title>
        <authorList>
            <person name="Corretto E."/>
            <person name="Antonielli L."/>
            <person name="Sessitsch A."/>
            <person name="Brader G."/>
        </authorList>
    </citation>
    <scope>NUCLEOTIDE SEQUENCE [LARGE SCALE GENOMIC DNA]</scope>
    <source>
        <strain evidence="4">AR33</strain>
    </source>
</reference>
<evidence type="ECO:0000256" key="1">
    <source>
        <dbReference type="SAM" id="MobiDB-lite"/>
    </source>
</evidence>
<feature type="transmembrane region" description="Helical" evidence="2">
    <location>
        <begin position="21"/>
        <end position="46"/>
    </location>
</feature>
<dbReference type="OrthoDB" id="4774157at2"/>
<dbReference type="STRING" id="453304.ATC03_11715"/>
<protein>
    <recommendedName>
        <fullName evidence="5">Lycopene cyclase domain-containing protein</fullName>
    </recommendedName>
</protein>
<sequence length="117" mass="12688">MALIDARWRIAFWRDPLSAGVAVGVGTAMLLVWDLVGIGFGVFFRGESIWATGLLLAPELPIEEPVFLAFLCYLSLIVVLGVERLLAARRSSRRSDRTSPTAGTVELGADAAREART</sequence>
<organism evidence="3 4">
    <name type="scientific">Agromyces aureus</name>
    <dbReference type="NCBI Taxonomy" id="453304"/>
    <lineage>
        <taxon>Bacteria</taxon>
        <taxon>Bacillati</taxon>
        <taxon>Actinomycetota</taxon>
        <taxon>Actinomycetes</taxon>
        <taxon>Micrococcales</taxon>
        <taxon>Microbacteriaceae</taxon>
        <taxon>Agromyces</taxon>
    </lineage>
</organism>
<dbReference type="EMBL" id="CP013979">
    <property type="protein sequence ID" value="ANJ28886.1"/>
    <property type="molecule type" value="Genomic_DNA"/>
</dbReference>
<keyword evidence="2" id="KW-1133">Transmembrane helix</keyword>
<keyword evidence="2" id="KW-0472">Membrane</keyword>
<gene>
    <name evidence="3" type="ORF">ATC03_11715</name>
</gene>
<evidence type="ECO:0000313" key="4">
    <source>
        <dbReference type="Proteomes" id="UP000078437"/>
    </source>
</evidence>
<accession>A0A191WKY3</accession>
<keyword evidence="4" id="KW-1185">Reference proteome</keyword>
<reference evidence="3 4" key="1">
    <citation type="journal article" date="2016" name="Int. J. Syst. Evol. Microbiol.">
        <title>Agromyces aureus sp. nov., isolated from the rhizosphere of Salix caprea L. grown in a heavy-metal-contaminated soil.</title>
        <authorList>
            <person name="Corretto E."/>
            <person name="Antonielli L."/>
            <person name="Sessitsch A."/>
            <person name="Compant S."/>
            <person name="Gorfer M."/>
            <person name="Kuffner M."/>
            <person name="Brader G."/>
        </authorList>
    </citation>
    <scope>NUCLEOTIDE SEQUENCE [LARGE SCALE GENOMIC DNA]</scope>
    <source>
        <strain evidence="3 4">AR33</strain>
    </source>
</reference>
<dbReference type="AlphaFoldDB" id="A0A191WKY3"/>
<evidence type="ECO:0000313" key="3">
    <source>
        <dbReference type="EMBL" id="ANJ28886.1"/>
    </source>
</evidence>
<dbReference type="Proteomes" id="UP000078437">
    <property type="component" value="Chromosome"/>
</dbReference>